<protein>
    <submittedName>
        <fullName evidence="4">Glycosyltransferase family 2 protein</fullName>
    </submittedName>
</protein>
<accession>A0ABR7WRH0</accession>
<reference evidence="4 5" key="1">
    <citation type="submission" date="2020-09" db="EMBL/GenBank/DDBJ databases">
        <title>Novel species of Mucilaginibacter isolated from a glacier on the Tibetan Plateau.</title>
        <authorList>
            <person name="Liu Q."/>
            <person name="Xin Y.-H."/>
        </authorList>
    </citation>
    <scope>NUCLEOTIDE SEQUENCE [LARGE SCALE GENOMIC DNA]</scope>
    <source>
        <strain evidence="4 5">ZT4R22</strain>
    </source>
</reference>
<evidence type="ECO:0000259" key="3">
    <source>
        <dbReference type="Pfam" id="PF00535"/>
    </source>
</evidence>
<name>A0ABR7WRH0_9SPHI</name>
<dbReference type="InterPro" id="IPR001173">
    <property type="entry name" value="Glyco_trans_2-like"/>
</dbReference>
<evidence type="ECO:0000256" key="1">
    <source>
        <dbReference type="ARBA" id="ARBA00038494"/>
    </source>
</evidence>
<keyword evidence="2" id="KW-0472">Membrane</keyword>
<evidence type="ECO:0000313" key="4">
    <source>
        <dbReference type="EMBL" id="MBD1364900.1"/>
    </source>
</evidence>
<keyword evidence="2" id="KW-0812">Transmembrane</keyword>
<dbReference type="Proteomes" id="UP000606600">
    <property type="component" value="Unassembled WGS sequence"/>
</dbReference>
<comment type="similarity">
    <text evidence="1">Belongs to the glycosyltransferase 2 family. WaaE/KdtX subfamily.</text>
</comment>
<evidence type="ECO:0000256" key="2">
    <source>
        <dbReference type="SAM" id="Phobius"/>
    </source>
</evidence>
<sequence length="268" mass="30684">MIPVSIVIITKNEAAILGRCLKMASFISDDIVVVDNGSTDGTLKIAEAYGCRVYHKSWDGYGANKNKGVALARYEWILSIDADEIADVQLINTLHGLTFDNPDVVYDIQFRSYFGDKLIKYGTWGRDHHRRLFNRTRVRWSETEVHETLLLPPGTTVKKVGGYLHHYSVQNIKECDKKAMHYARLSAIKYLNAGKKSTFFKLYFSPVFGFLVSYLFRLGFLDGLEGMDIALMLYKNTRLKYHYLKLFEEGKYLPSGKLPAPKKLVVEY</sequence>
<keyword evidence="5" id="KW-1185">Reference proteome</keyword>
<dbReference type="CDD" id="cd02511">
    <property type="entry name" value="Beta4Glucosyltransferase"/>
    <property type="match status" value="1"/>
</dbReference>
<feature type="transmembrane region" description="Helical" evidence="2">
    <location>
        <begin position="199"/>
        <end position="216"/>
    </location>
</feature>
<organism evidence="4 5">
    <name type="scientific">Mucilaginibacter pankratovii</name>
    <dbReference type="NCBI Taxonomy" id="2772110"/>
    <lineage>
        <taxon>Bacteria</taxon>
        <taxon>Pseudomonadati</taxon>
        <taxon>Bacteroidota</taxon>
        <taxon>Sphingobacteriia</taxon>
        <taxon>Sphingobacteriales</taxon>
        <taxon>Sphingobacteriaceae</taxon>
        <taxon>Mucilaginibacter</taxon>
    </lineage>
</organism>
<comment type="caution">
    <text evidence="4">The sequence shown here is derived from an EMBL/GenBank/DDBJ whole genome shotgun (WGS) entry which is preliminary data.</text>
</comment>
<evidence type="ECO:0000313" key="5">
    <source>
        <dbReference type="Proteomes" id="UP000606600"/>
    </source>
</evidence>
<feature type="domain" description="Glycosyltransferase 2-like" evidence="3">
    <location>
        <begin position="5"/>
        <end position="137"/>
    </location>
</feature>
<keyword evidence="2" id="KW-1133">Transmembrane helix</keyword>
<dbReference type="PANTHER" id="PTHR43630">
    <property type="entry name" value="POLY-BETA-1,6-N-ACETYL-D-GLUCOSAMINE SYNTHASE"/>
    <property type="match status" value="1"/>
</dbReference>
<dbReference type="PANTHER" id="PTHR43630:SF2">
    <property type="entry name" value="GLYCOSYLTRANSFERASE"/>
    <property type="match status" value="1"/>
</dbReference>
<dbReference type="RefSeq" id="WP_191189556.1">
    <property type="nucleotide sequence ID" value="NZ_JACWMY010000006.1"/>
</dbReference>
<dbReference type="InterPro" id="IPR029044">
    <property type="entry name" value="Nucleotide-diphossugar_trans"/>
</dbReference>
<gene>
    <name evidence="4" type="ORF">IDJ77_13845</name>
</gene>
<proteinExistence type="inferred from homology"/>
<dbReference type="Gene3D" id="3.90.550.10">
    <property type="entry name" value="Spore Coat Polysaccharide Biosynthesis Protein SpsA, Chain A"/>
    <property type="match status" value="1"/>
</dbReference>
<dbReference type="EMBL" id="JACWMY010000006">
    <property type="protein sequence ID" value="MBD1364900.1"/>
    <property type="molecule type" value="Genomic_DNA"/>
</dbReference>
<dbReference type="SUPFAM" id="SSF53448">
    <property type="entry name" value="Nucleotide-diphospho-sugar transferases"/>
    <property type="match status" value="1"/>
</dbReference>
<dbReference type="Pfam" id="PF00535">
    <property type="entry name" value="Glycos_transf_2"/>
    <property type="match status" value="1"/>
</dbReference>